<dbReference type="OMA" id="NANFAYS"/>
<dbReference type="PANTHER" id="PTHR23501">
    <property type="entry name" value="MAJOR FACILITATOR SUPERFAMILY"/>
    <property type="match status" value="1"/>
</dbReference>
<dbReference type="GO" id="GO:0005886">
    <property type="term" value="C:plasma membrane"/>
    <property type="evidence" value="ECO:0007669"/>
    <property type="project" value="TreeGrafter"/>
</dbReference>
<feature type="transmembrane region" description="Helical" evidence="5">
    <location>
        <begin position="231"/>
        <end position="249"/>
    </location>
</feature>
<keyword evidence="3 5" id="KW-1133">Transmembrane helix</keyword>
<dbReference type="AlphaFoldDB" id="F9XNP3"/>
<keyword evidence="4 5" id="KW-0472">Membrane</keyword>
<evidence type="ECO:0000256" key="3">
    <source>
        <dbReference type="ARBA" id="ARBA00022989"/>
    </source>
</evidence>
<dbReference type="GeneID" id="13401805"/>
<dbReference type="EMBL" id="CM001207">
    <property type="protein sequence ID" value="EGP83133.1"/>
    <property type="molecule type" value="Genomic_DNA"/>
</dbReference>
<name>F9XNP3_ZYMTI</name>
<dbReference type="PANTHER" id="PTHR23501:SF195">
    <property type="entry name" value="PEP5"/>
    <property type="match status" value="1"/>
</dbReference>
<evidence type="ECO:0000256" key="2">
    <source>
        <dbReference type="ARBA" id="ARBA00022692"/>
    </source>
</evidence>
<feature type="transmembrane region" description="Helical" evidence="5">
    <location>
        <begin position="159"/>
        <end position="179"/>
    </location>
</feature>
<feature type="transmembrane region" description="Helical" evidence="5">
    <location>
        <begin position="129"/>
        <end position="153"/>
    </location>
</feature>
<dbReference type="KEGG" id="ztr:MYCGRDRAFT_97032"/>
<reference evidence="6 7" key="1">
    <citation type="journal article" date="2011" name="PLoS Genet.">
        <title>Finished genome of the fungal wheat pathogen Mycosphaerella graminicola reveals dispensome structure, chromosome plasticity, and stealth pathogenesis.</title>
        <authorList>
            <person name="Goodwin S.B."/>
            <person name="Ben M'barek S."/>
            <person name="Dhillon B."/>
            <person name="Wittenberg A.H.J."/>
            <person name="Crane C.F."/>
            <person name="Hane J.K."/>
            <person name="Foster A.J."/>
            <person name="Van der Lee T.A.J."/>
            <person name="Grimwood J."/>
            <person name="Aerts A."/>
            <person name="Antoniw J."/>
            <person name="Bailey A."/>
            <person name="Bluhm B."/>
            <person name="Bowler J."/>
            <person name="Bristow J."/>
            <person name="van der Burgt A."/>
            <person name="Canto-Canche B."/>
            <person name="Churchill A.C.L."/>
            <person name="Conde-Ferraez L."/>
            <person name="Cools H.J."/>
            <person name="Coutinho P.M."/>
            <person name="Csukai M."/>
            <person name="Dehal P."/>
            <person name="De Wit P."/>
            <person name="Donzelli B."/>
            <person name="van de Geest H.C."/>
            <person name="van Ham R.C.H.J."/>
            <person name="Hammond-Kosack K.E."/>
            <person name="Henrissat B."/>
            <person name="Kilian A."/>
            <person name="Kobayashi A.K."/>
            <person name="Koopmann E."/>
            <person name="Kourmpetis Y."/>
            <person name="Kuzniar A."/>
            <person name="Lindquist E."/>
            <person name="Lombard V."/>
            <person name="Maliepaard C."/>
            <person name="Martins N."/>
            <person name="Mehrabi R."/>
            <person name="Nap J.P.H."/>
            <person name="Ponomarenko A."/>
            <person name="Rudd J.J."/>
            <person name="Salamov A."/>
            <person name="Schmutz J."/>
            <person name="Schouten H.J."/>
            <person name="Shapiro H."/>
            <person name="Stergiopoulos I."/>
            <person name="Torriani S.F.F."/>
            <person name="Tu H."/>
            <person name="de Vries R.P."/>
            <person name="Waalwijk C."/>
            <person name="Ware S.B."/>
            <person name="Wiebenga A."/>
            <person name="Zwiers L.-H."/>
            <person name="Oliver R.P."/>
            <person name="Grigoriev I.V."/>
            <person name="Kema G.H.J."/>
        </authorList>
    </citation>
    <scope>NUCLEOTIDE SEQUENCE [LARGE SCALE GENOMIC DNA]</scope>
    <source>
        <strain evidence="7">CBS 115943 / IPO323</strain>
    </source>
</reference>
<evidence type="ECO:0000313" key="6">
    <source>
        <dbReference type="EMBL" id="EGP83133.1"/>
    </source>
</evidence>
<dbReference type="Proteomes" id="UP000008062">
    <property type="component" value="Chromosome 12"/>
</dbReference>
<dbReference type="GO" id="GO:0022857">
    <property type="term" value="F:transmembrane transporter activity"/>
    <property type="evidence" value="ECO:0007669"/>
    <property type="project" value="TreeGrafter"/>
</dbReference>
<protein>
    <submittedName>
        <fullName evidence="6">Uncharacterized protein</fullName>
    </submittedName>
</protein>
<evidence type="ECO:0000313" key="7">
    <source>
        <dbReference type="Proteomes" id="UP000008062"/>
    </source>
</evidence>
<dbReference type="OrthoDB" id="2587356at2759"/>
<dbReference type="RefSeq" id="XP_003848157.1">
    <property type="nucleotide sequence ID" value="XM_003848109.1"/>
</dbReference>
<evidence type="ECO:0000256" key="1">
    <source>
        <dbReference type="ARBA" id="ARBA00004141"/>
    </source>
</evidence>
<keyword evidence="7" id="KW-1185">Reference proteome</keyword>
<evidence type="ECO:0000256" key="4">
    <source>
        <dbReference type="ARBA" id="ARBA00023136"/>
    </source>
</evidence>
<gene>
    <name evidence="6" type="ORF">MYCGRDRAFT_97032</name>
</gene>
<dbReference type="Gene3D" id="1.20.1250.20">
    <property type="entry name" value="MFS general substrate transporter like domains"/>
    <property type="match status" value="1"/>
</dbReference>
<dbReference type="InParanoid" id="F9XNP3"/>
<dbReference type="InterPro" id="IPR036259">
    <property type="entry name" value="MFS_trans_sf"/>
</dbReference>
<organism evidence="6 7">
    <name type="scientific">Zymoseptoria tritici (strain CBS 115943 / IPO323)</name>
    <name type="common">Speckled leaf blotch fungus</name>
    <name type="synonym">Septoria tritici</name>
    <dbReference type="NCBI Taxonomy" id="336722"/>
    <lineage>
        <taxon>Eukaryota</taxon>
        <taxon>Fungi</taxon>
        <taxon>Dikarya</taxon>
        <taxon>Ascomycota</taxon>
        <taxon>Pezizomycotina</taxon>
        <taxon>Dothideomycetes</taxon>
        <taxon>Dothideomycetidae</taxon>
        <taxon>Mycosphaerellales</taxon>
        <taxon>Mycosphaerellaceae</taxon>
        <taxon>Zymoseptoria</taxon>
    </lineage>
</organism>
<proteinExistence type="predicted"/>
<accession>F9XNP3</accession>
<comment type="subcellular location">
    <subcellularLocation>
        <location evidence="1">Membrane</location>
        <topology evidence="1">Multi-pass membrane protein</topology>
    </subcellularLocation>
</comment>
<dbReference type="eggNOG" id="KOG0254">
    <property type="taxonomic scope" value="Eukaryota"/>
</dbReference>
<dbReference type="SUPFAM" id="SSF103473">
    <property type="entry name" value="MFS general substrate transporter"/>
    <property type="match status" value="1"/>
</dbReference>
<keyword evidence="2 5" id="KW-0812">Transmembrane</keyword>
<dbReference type="HOGENOM" id="CLU_963797_0_0_1"/>
<feature type="transmembrane region" description="Helical" evidence="5">
    <location>
        <begin position="200"/>
        <end position="219"/>
    </location>
</feature>
<sequence>MASPDIKVEVESLETEHGAHGIRHADDFEPHRLTWRSWAVVLVTNLAPDCTTLPFHRDAPNNANAVYGPLLVQAVLSPVLGRLSHVLDRKYLAGLPPLVAFAGAVISAKATSDTFGDPTLKYRALSNGLAFVAGTLGAIIAVLGGGRVVGFGISGWRYIYWMQATFHMVSFAGIMAFYWPPKRIFEERRSWKKIVWNCDPIGSLAFIIDATLLIMGLNWAGETYAWRDAHVLSTLVTGAVFLLAFGVYGRSGGLVAHVFFKDGPNFGLSVFAFSIEGYQSPLSDESGPS</sequence>
<evidence type="ECO:0000256" key="5">
    <source>
        <dbReference type="SAM" id="Phobius"/>
    </source>
</evidence>